<name>A0A7J6Y1G1_TRYCR</name>
<sequence length="311" mass="34589">MHTLWSGVNDENAHTHKILAAAALSRRDDGRLRFYFLPCCERDFLGVLPVGGAALREPGRYAYGFSPGSCTCRRVPPAVRTATEDSPAVRGDVRWRVWEETTVKRLAMARWCCEGQLCTLQHLADCFVCRRSSESADAWQKRQPWLLLVATVVVCSLCTVLPPRSVCLCARVVVVVGSECGADDDAAHCGWVTVCFTSFSSFFQTTHTQRKEVNTKRESLLWNSKALKGPTAHTPPTHIYMLSRVAAVMAPRTHNRRRVTGSSGRRREGRESERRMPNMSRHLFYSAVPLFLLLAMLCCNSVGAVAAEGSV</sequence>
<evidence type="ECO:0000256" key="2">
    <source>
        <dbReference type="SAM" id="Phobius"/>
    </source>
</evidence>
<proteinExistence type="predicted"/>
<organism evidence="3 4">
    <name type="scientific">Trypanosoma cruzi</name>
    <dbReference type="NCBI Taxonomy" id="5693"/>
    <lineage>
        <taxon>Eukaryota</taxon>
        <taxon>Discoba</taxon>
        <taxon>Euglenozoa</taxon>
        <taxon>Kinetoplastea</taxon>
        <taxon>Metakinetoplastina</taxon>
        <taxon>Trypanosomatida</taxon>
        <taxon>Trypanosomatidae</taxon>
        <taxon>Trypanosoma</taxon>
        <taxon>Schizotrypanum</taxon>
    </lineage>
</organism>
<gene>
    <name evidence="3" type="ORF">ECC02_006443</name>
</gene>
<dbReference type="VEuPathDB" id="TriTrypDB:BCY84_19651"/>
<keyword evidence="2" id="KW-0812">Transmembrane</keyword>
<feature type="transmembrane region" description="Helical" evidence="2">
    <location>
        <begin position="283"/>
        <end position="307"/>
    </location>
</feature>
<dbReference type="VEuPathDB" id="TriTrypDB:ECC02_006443"/>
<dbReference type="AlphaFoldDB" id="A0A7J6Y1G1"/>
<protein>
    <submittedName>
        <fullName evidence="3">Chitin binding-like protein</fullName>
    </submittedName>
</protein>
<reference evidence="3 4" key="1">
    <citation type="journal article" date="2019" name="Genome Biol. Evol.">
        <title>Nanopore Sequencing Significantly Improves Genome Assembly of the Protozoan Parasite Trypanosoma cruzi.</title>
        <authorList>
            <person name="Diaz-Viraque F."/>
            <person name="Pita S."/>
            <person name="Greif G."/>
            <person name="de Souza R.C.M."/>
            <person name="Iraola G."/>
            <person name="Robello C."/>
        </authorList>
    </citation>
    <scope>NUCLEOTIDE SEQUENCE [LARGE SCALE GENOMIC DNA]</scope>
    <source>
        <strain evidence="3 4">Berenice</strain>
    </source>
</reference>
<keyword evidence="2" id="KW-0472">Membrane</keyword>
<feature type="region of interest" description="Disordered" evidence="1">
    <location>
        <begin position="253"/>
        <end position="275"/>
    </location>
</feature>
<evidence type="ECO:0000313" key="3">
    <source>
        <dbReference type="EMBL" id="KAF5220591.1"/>
    </source>
</evidence>
<dbReference type="EMBL" id="JABDHM010000049">
    <property type="protein sequence ID" value="KAF5220591.1"/>
    <property type="molecule type" value="Genomic_DNA"/>
</dbReference>
<evidence type="ECO:0000313" key="4">
    <source>
        <dbReference type="Proteomes" id="UP000583944"/>
    </source>
</evidence>
<feature type="compositionally biased region" description="Basic and acidic residues" evidence="1">
    <location>
        <begin position="265"/>
        <end position="275"/>
    </location>
</feature>
<evidence type="ECO:0000256" key="1">
    <source>
        <dbReference type="SAM" id="MobiDB-lite"/>
    </source>
</evidence>
<accession>A0A7J6Y1G1</accession>
<keyword evidence="2" id="KW-1133">Transmembrane helix</keyword>
<comment type="caution">
    <text evidence="3">The sequence shown here is derived from an EMBL/GenBank/DDBJ whole genome shotgun (WGS) entry which is preliminary data.</text>
</comment>
<dbReference type="Proteomes" id="UP000583944">
    <property type="component" value="Unassembled WGS sequence"/>
</dbReference>